<dbReference type="SUPFAM" id="SSF51110">
    <property type="entry name" value="alpha-D-mannose-specific plant lectins"/>
    <property type="match status" value="1"/>
</dbReference>
<dbReference type="Proteomes" id="UP000326939">
    <property type="component" value="Chromosome 16"/>
</dbReference>
<evidence type="ECO:0000256" key="5">
    <source>
        <dbReference type="ARBA" id="ARBA00022553"/>
    </source>
</evidence>
<evidence type="ECO:0000256" key="11">
    <source>
        <dbReference type="ARBA" id="ARBA00022777"/>
    </source>
</evidence>
<dbReference type="FunFam" id="2.90.10.10:FF:000009">
    <property type="entry name" value="Receptor-like serine/threonine-protein kinase SD1-8"/>
    <property type="match status" value="1"/>
</dbReference>
<dbReference type="PROSITE" id="PS50927">
    <property type="entry name" value="BULB_LECTIN"/>
    <property type="match status" value="1"/>
</dbReference>
<evidence type="ECO:0000256" key="8">
    <source>
        <dbReference type="ARBA" id="ARBA00022729"/>
    </source>
</evidence>
<evidence type="ECO:0000256" key="3">
    <source>
        <dbReference type="ARBA" id="ARBA00022475"/>
    </source>
</evidence>
<dbReference type="Pfam" id="PF01453">
    <property type="entry name" value="B_lectin"/>
    <property type="match status" value="1"/>
</dbReference>
<reference evidence="24" key="1">
    <citation type="journal article" date="2019" name="Gigascience">
        <title>De novo genome assembly of the endangered Acer yangbiense, a plant species with extremely small populations endemic to Yunnan Province, China.</title>
        <authorList>
            <person name="Yang J."/>
            <person name="Wariss H.M."/>
            <person name="Tao L."/>
            <person name="Zhang R."/>
            <person name="Yun Q."/>
            <person name="Hollingsworth P."/>
            <person name="Dao Z."/>
            <person name="Luo G."/>
            <person name="Guo H."/>
            <person name="Ma Y."/>
            <person name="Sun W."/>
        </authorList>
    </citation>
    <scope>NUCLEOTIDE SEQUENCE [LARGE SCALE GENOMIC DNA]</scope>
    <source>
        <strain evidence="24">cv. br00</strain>
    </source>
</reference>
<keyword evidence="5" id="KW-0597">Phosphoprotein</keyword>
<evidence type="ECO:0000256" key="20">
    <source>
        <dbReference type="SAM" id="Phobius"/>
    </source>
</evidence>
<evidence type="ECO:0000313" key="24">
    <source>
        <dbReference type="Proteomes" id="UP000326939"/>
    </source>
</evidence>
<keyword evidence="11" id="KW-0418">Kinase</keyword>
<keyword evidence="4" id="KW-0723">Serine/threonine-protein kinase</keyword>
<evidence type="ECO:0000256" key="18">
    <source>
        <dbReference type="ARBA" id="ARBA00047899"/>
    </source>
</evidence>
<dbReference type="PANTHER" id="PTHR32444:SF226">
    <property type="entry name" value="BULB-TYPE LECTIN DOMAIN-CONTAINING PROTEIN"/>
    <property type="match status" value="1"/>
</dbReference>
<comment type="catalytic activity">
    <reaction evidence="19">
        <text>L-seryl-[protein] + ATP = O-phospho-L-seryl-[protein] + ADP + H(+)</text>
        <dbReference type="Rhea" id="RHEA:17989"/>
        <dbReference type="Rhea" id="RHEA-COMP:9863"/>
        <dbReference type="Rhea" id="RHEA-COMP:11604"/>
        <dbReference type="ChEBI" id="CHEBI:15378"/>
        <dbReference type="ChEBI" id="CHEBI:29999"/>
        <dbReference type="ChEBI" id="CHEBI:30616"/>
        <dbReference type="ChEBI" id="CHEBI:83421"/>
        <dbReference type="ChEBI" id="CHEBI:456216"/>
        <dbReference type="EC" id="2.7.11.1"/>
    </reaction>
</comment>
<evidence type="ECO:0000256" key="12">
    <source>
        <dbReference type="ARBA" id="ARBA00022840"/>
    </source>
</evidence>
<dbReference type="InterPro" id="IPR001480">
    <property type="entry name" value="Bulb-type_lectin_dom"/>
</dbReference>
<keyword evidence="9" id="KW-0430">Lectin</keyword>
<comment type="subcellular location">
    <subcellularLocation>
        <location evidence="1">Cell membrane</location>
        <topology evidence="1">Single-pass type I membrane protein</topology>
    </subcellularLocation>
</comment>
<dbReference type="GO" id="GO:0004674">
    <property type="term" value="F:protein serine/threonine kinase activity"/>
    <property type="evidence" value="ECO:0007669"/>
    <property type="project" value="UniProtKB-KW"/>
</dbReference>
<evidence type="ECO:0000256" key="2">
    <source>
        <dbReference type="ARBA" id="ARBA00012513"/>
    </source>
</evidence>
<dbReference type="PANTHER" id="PTHR32444">
    <property type="entry name" value="BULB-TYPE LECTIN DOMAIN-CONTAINING PROTEIN"/>
    <property type="match status" value="1"/>
</dbReference>
<feature type="signal peptide" evidence="21">
    <location>
        <begin position="1"/>
        <end position="24"/>
    </location>
</feature>
<dbReference type="Gene3D" id="2.90.10.10">
    <property type="entry name" value="Bulb-type lectin domain"/>
    <property type="match status" value="1"/>
</dbReference>
<keyword evidence="12" id="KW-0067">ATP-binding</keyword>
<dbReference type="Gene3D" id="1.10.510.10">
    <property type="entry name" value="Transferase(Phosphotransferase) domain 1"/>
    <property type="match status" value="1"/>
</dbReference>
<evidence type="ECO:0000256" key="15">
    <source>
        <dbReference type="ARBA" id="ARBA00023157"/>
    </source>
</evidence>
<evidence type="ECO:0000256" key="14">
    <source>
        <dbReference type="ARBA" id="ARBA00023136"/>
    </source>
</evidence>
<evidence type="ECO:0000256" key="16">
    <source>
        <dbReference type="ARBA" id="ARBA00023170"/>
    </source>
</evidence>
<evidence type="ECO:0000256" key="21">
    <source>
        <dbReference type="SAM" id="SignalP"/>
    </source>
</evidence>
<comment type="catalytic activity">
    <reaction evidence="18">
        <text>L-threonyl-[protein] + ATP = O-phospho-L-threonyl-[protein] + ADP + H(+)</text>
        <dbReference type="Rhea" id="RHEA:46608"/>
        <dbReference type="Rhea" id="RHEA-COMP:11060"/>
        <dbReference type="Rhea" id="RHEA-COMP:11605"/>
        <dbReference type="ChEBI" id="CHEBI:15378"/>
        <dbReference type="ChEBI" id="CHEBI:30013"/>
        <dbReference type="ChEBI" id="CHEBI:30616"/>
        <dbReference type="ChEBI" id="CHEBI:61977"/>
        <dbReference type="ChEBI" id="CHEBI:456216"/>
        <dbReference type="EC" id="2.7.11.1"/>
    </reaction>
</comment>
<gene>
    <name evidence="23" type="ORF">DKX38_026096</name>
</gene>
<feature type="chain" id="PRO_5024454724" description="non-specific serine/threonine protein kinase" evidence="21">
    <location>
        <begin position="25"/>
        <end position="563"/>
    </location>
</feature>
<dbReference type="GO" id="GO:0005886">
    <property type="term" value="C:plasma membrane"/>
    <property type="evidence" value="ECO:0007669"/>
    <property type="project" value="UniProtKB-SubCell"/>
</dbReference>
<proteinExistence type="predicted"/>
<evidence type="ECO:0000313" key="23">
    <source>
        <dbReference type="EMBL" id="KAB5521777.1"/>
    </source>
</evidence>
<dbReference type="AlphaFoldDB" id="A0A5N5K3E8"/>
<comment type="caution">
    <text evidence="23">The sequence shown here is derived from an EMBL/GenBank/DDBJ whole genome shotgun (WGS) entry which is preliminary data.</text>
</comment>
<evidence type="ECO:0000256" key="7">
    <source>
        <dbReference type="ARBA" id="ARBA00022692"/>
    </source>
</evidence>
<accession>A0A5N5K3E8</accession>
<evidence type="ECO:0000256" key="9">
    <source>
        <dbReference type="ARBA" id="ARBA00022734"/>
    </source>
</evidence>
<protein>
    <recommendedName>
        <fullName evidence="2">non-specific serine/threonine protein kinase</fullName>
        <ecNumber evidence="2">2.7.11.1</ecNumber>
    </recommendedName>
</protein>
<dbReference type="GO" id="GO:0030246">
    <property type="term" value="F:carbohydrate binding"/>
    <property type="evidence" value="ECO:0007669"/>
    <property type="project" value="UniProtKB-KW"/>
</dbReference>
<organism evidence="23 24">
    <name type="scientific">Salix brachista</name>
    <dbReference type="NCBI Taxonomy" id="2182728"/>
    <lineage>
        <taxon>Eukaryota</taxon>
        <taxon>Viridiplantae</taxon>
        <taxon>Streptophyta</taxon>
        <taxon>Embryophyta</taxon>
        <taxon>Tracheophyta</taxon>
        <taxon>Spermatophyta</taxon>
        <taxon>Magnoliopsida</taxon>
        <taxon>eudicotyledons</taxon>
        <taxon>Gunneridae</taxon>
        <taxon>Pentapetalae</taxon>
        <taxon>rosids</taxon>
        <taxon>fabids</taxon>
        <taxon>Malpighiales</taxon>
        <taxon>Salicaceae</taxon>
        <taxon>Saliceae</taxon>
        <taxon>Salix</taxon>
    </lineage>
</organism>
<dbReference type="CDD" id="cd00028">
    <property type="entry name" value="B_lectin"/>
    <property type="match status" value="1"/>
</dbReference>
<name>A0A5N5K3E8_9ROSI</name>
<keyword evidence="7 20" id="KW-0812">Transmembrane</keyword>
<evidence type="ECO:0000256" key="6">
    <source>
        <dbReference type="ARBA" id="ARBA00022679"/>
    </source>
</evidence>
<keyword evidence="17" id="KW-0325">Glycoprotein</keyword>
<keyword evidence="3" id="KW-1003">Cell membrane</keyword>
<feature type="transmembrane region" description="Helical" evidence="20">
    <location>
        <begin position="401"/>
        <end position="424"/>
    </location>
</feature>
<keyword evidence="24" id="KW-1185">Reference proteome</keyword>
<keyword evidence="6" id="KW-0808">Transferase</keyword>
<sequence>MLPSMARRIYLFLLVCFCASHALAADTLYQGGDSLNSTNTLVSKNGLFTLGFTRLGSAESNASYLGIWHDNDTSHPVWLANRDKPVADNSGVLALDGSGNMKLTYSGGDLVDFYSSRSSTTNLTAVLEDSGNFVLKDKNSGGQQDYVWRSFDYPTDTFLPGMKLGINHASGQTWYLTSWTSDLVPAPGAFTLEWERDTHELVIKRRTQTYWTSGPLTSNTSFENIFLNTGFLDFSFINVSNADEDYIMFTVSANQYTPQDQRIFSMWQMTYDGNIIDNFTRREFGGTICKGNNADAGCEKWSGPACRSSMNSFELRSGSFVNTVPRKNDDNSSLSISDCMDICWNDCSCVGVPTRGNNGNNTGCTFFYGNFTPDPSGSAIQYHIIVQPEPTGQVPPGKRKWLLIILAPVGFVSMMGLAGLLWYLRRRRLREKYLMLEELLTLDSTSDTPELENDGNKGHNLKAWELWKAGTPFELMDPILRESCSKDQVLRCIHVGLLCVEYNATDRPDMSDVITMLTSEAQLRLPKQPAFSSARSIVEEKSFSKSTECGSINNITMSTMNAR</sequence>
<dbReference type="GO" id="GO:0005524">
    <property type="term" value="F:ATP binding"/>
    <property type="evidence" value="ECO:0007669"/>
    <property type="project" value="UniProtKB-KW"/>
</dbReference>
<keyword evidence="15" id="KW-1015">Disulfide bond</keyword>
<dbReference type="EC" id="2.7.11.1" evidence="2"/>
<keyword evidence="14 20" id="KW-0472">Membrane</keyword>
<evidence type="ECO:0000259" key="22">
    <source>
        <dbReference type="PROSITE" id="PS50927"/>
    </source>
</evidence>
<dbReference type="SMART" id="SM00108">
    <property type="entry name" value="B_lectin"/>
    <property type="match status" value="1"/>
</dbReference>
<evidence type="ECO:0000256" key="17">
    <source>
        <dbReference type="ARBA" id="ARBA00023180"/>
    </source>
</evidence>
<evidence type="ECO:0000256" key="13">
    <source>
        <dbReference type="ARBA" id="ARBA00022989"/>
    </source>
</evidence>
<keyword evidence="16" id="KW-0675">Receptor</keyword>
<feature type="domain" description="Bulb-type lectin" evidence="22">
    <location>
        <begin position="26"/>
        <end position="148"/>
    </location>
</feature>
<keyword evidence="10" id="KW-0547">Nucleotide-binding</keyword>
<dbReference type="InterPro" id="IPR036426">
    <property type="entry name" value="Bulb-type_lectin_dom_sf"/>
</dbReference>
<evidence type="ECO:0000256" key="4">
    <source>
        <dbReference type="ARBA" id="ARBA00022527"/>
    </source>
</evidence>
<keyword evidence="13 20" id="KW-1133">Transmembrane helix</keyword>
<evidence type="ECO:0000256" key="19">
    <source>
        <dbReference type="ARBA" id="ARBA00048679"/>
    </source>
</evidence>
<dbReference type="EMBL" id="VDCV01000016">
    <property type="protein sequence ID" value="KAB5521777.1"/>
    <property type="molecule type" value="Genomic_DNA"/>
</dbReference>
<evidence type="ECO:0000256" key="1">
    <source>
        <dbReference type="ARBA" id="ARBA00004251"/>
    </source>
</evidence>
<evidence type="ECO:0000256" key="10">
    <source>
        <dbReference type="ARBA" id="ARBA00022741"/>
    </source>
</evidence>
<keyword evidence="8 21" id="KW-0732">Signal</keyword>